<protein>
    <recommendedName>
        <fullName evidence="5">Cyanophycinase</fullName>
        <ecNumber evidence="4">3.4.15.6</ecNumber>
    </recommendedName>
</protein>
<evidence type="ECO:0000256" key="9">
    <source>
        <dbReference type="PIRSR" id="PIRSR032067-1"/>
    </source>
</evidence>
<evidence type="ECO:0000256" key="2">
    <source>
        <dbReference type="ARBA" id="ARBA00002039"/>
    </source>
</evidence>
<evidence type="ECO:0000256" key="10">
    <source>
        <dbReference type="SAM" id="MobiDB-lite"/>
    </source>
</evidence>
<gene>
    <name evidence="11" type="ORF">SAMN05444008_101284</name>
</gene>
<dbReference type="PANTHER" id="PTHR36175">
    <property type="entry name" value="CYANOPHYCINASE"/>
    <property type="match status" value="1"/>
</dbReference>
<organism evidence="11 12">
    <name type="scientific">Cnuella takakiae</name>
    <dbReference type="NCBI Taxonomy" id="1302690"/>
    <lineage>
        <taxon>Bacteria</taxon>
        <taxon>Pseudomonadati</taxon>
        <taxon>Bacteroidota</taxon>
        <taxon>Chitinophagia</taxon>
        <taxon>Chitinophagales</taxon>
        <taxon>Chitinophagaceae</taxon>
        <taxon>Cnuella</taxon>
    </lineage>
</organism>
<name>A0A1M4SZB2_9BACT</name>
<evidence type="ECO:0000256" key="8">
    <source>
        <dbReference type="ARBA" id="ARBA00022825"/>
    </source>
</evidence>
<evidence type="ECO:0000256" key="5">
    <source>
        <dbReference type="ARBA" id="ARBA00015719"/>
    </source>
</evidence>
<evidence type="ECO:0000256" key="7">
    <source>
        <dbReference type="ARBA" id="ARBA00022801"/>
    </source>
</evidence>
<dbReference type="SUPFAM" id="SSF52317">
    <property type="entry name" value="Class I glutamine amidotransferase-like"/>
    <property type="match status" value="1"/>
</dbReference>
<feature type="region of interest" description="Disordered" evidence="10">
    <location>
        <begin position="1"/>
        <end position="27"/>
    </location>
</feature>
<dbReference type="GO" id="GO:0008236">
    <property type="term" value="F:serine-type peptidase activity"/>
    <property type="evidence" value="ECO:0007669"/>
    <property type="project" value="UniProtKB-KW"/>
</dbReference>
<keyword evidence="8" id="KW-0720">Serine protease</keyword>
<dbReference type="GO" id="GO:0008241">
    <property type="term" value="F:peptidyl-dipeptidase activity"/>
    <property type="evidence" value="ECO:0007669"/>
    <property type="project" value="UniProtKB-EC"/>
</dbReference>
<dbReference type="STRING" id="1302690.BUE76_00990"/>
<reference evidence="11 12" key="1">
    <citation type="submission" date="2016-11" db="EMBL/GenBank/DDBJ databases">
        <authorList>
            <person name="Jaros S."/>
            <person name="Januszkiewicz K."/>
            <person name="Wedrychowicz H."/>
        </authorList>
    </citation>
    <scope>NUCLEOTIDE SEQUENCE [LARGE SCALE GENOMIC DNA]</scope>
    <source>
        <strain evidence="11 12">DSM 26897</strain>
    </source>
</reference>
<dbReference type="InterPro" id="IPR011811">
    <property type="entry name" value="Peptidase_S51_cyanophycinase"/>
</dbReference>
<dbReference type="Proteomes" id="UP000184368">
    <property type="component" value="Unassembled WGS sequence"/>
</dbReference>
<keyword evidence="7" id="KW-0378">Hydrolase</keyword>
<feature type="compositionally biased region" description="Basic and acidic residues" evidence="10">
    <location>
        <begin position="14"/>
        <end position="27"/>
    </location>
</feature>
<evidence type="ECO:0000256" key="4">
    <source>
        <dbReference type="ARBA" id="ARBA00013115"/>
    </source>
</evidence>
<comment type="catalytic activity">
    <reaction evidence="1">
        <text>[L-4-(L-arginin-2-N-yl)aspartate](n) + H2O = [L-4-(L-arginin-2-N-yl)aspartate](n-1) + L-4-(L-arginin-2-N-yl)aspartate</text>
        <dbReference type="Rhea" id="RHEA:12845"/>
        <dbReference type="Rhea" id="RHEA-COMP:13728"/>
        <dbReference type="Rhea" id="RHEA-COMP:13734"/>
        <dbReference type="ChEBI" id="CHEBI:15377"/>
        <dbReference type="ChEBI" id="CHEBI:137986"/>
        <dbReference type="ChEBI" id="CHEBI:137991"/>
        <dbReference type="EC" id="3.4.15.6"/>
    </reaction>
</comment>
<comment type="function">
    <text evidence="2">Exopeptidase that catalyzes the hydrolytic cleavage of multi-L-arginyl-poly-L-aspartic acid (cyanophycin; a water-insoluble reserve polymer) into aspartate-arginine dipeptides.</text>
</comment>
<dbReference type="OrthoDB" id="9799980at2"/>
<dbReference type="PIRSF" id="PIRSF032067">
    <property type="entry name" value="Cyanophycinase"/>
    <property type="match status" value="1"/>
</dbReference>
<dbReference type="EMBL" id="FQUO01000001">
    <property type="protein sequence ID" value="SHE37474.1"/>
    <property type="molecule type" value="Genomic_DNA"/>
</dbReference>
<dbReference type="InterPro" id="IPR029062">
    <property type="entry name" value="Class_I_gatase-like"/>
</dbReference>
<dbReference type="CDD" id="cd03145">
    <property type="entry name" value="GAT1_cyanophycinase"/>
    <property type="match status" value="1"/>
</dbReference>
<evidence type="ECO:0000256" key="6">
    <source>
        <dbReference type="ARBA" id="ARBA00022670"/>
    </source>
</evidence>
<dbReference type="GO" id="GO:0006508">
    <property type="term" value="P:proteolysis"/>
    <property type="evidence" value="ECO:0007669"/>
    <property type="project" value="UniProtKB-KW"/>
</dbReference>
<evidence type="ECO:0000313" key="12">
    <source>
        <dbReference type="Proteomes" id="UP000184368"/>
    </source>
</evidence>
<dbReference type="PANTHER" id="PTHR36175:SF1">
    <property type="entry name" value="CYANOPHYCINASE"/>
    <property type="match status" value="1"/>
</dbReference>
<evidence type="ECO:0000313" key="11">
    <source>
        <dbReference type="EMBL" id="SHE37474.1"/>
    </source>
</evidence>
<evidence type="ECO:0000256" key="3">
    <source>
        <dbReference type="ARBA" id="ARBA00006534"/>
    </source>
</evidence>
<accession>A0A1M4SZB2</accession>
<dbReference type="AlphaFoldDB" id="A0A1M4SZB2"/>
<proteinExistence type="inferred from homology"/>
<dbReference type="InterPro" id="IPR005320">
    <property type="entry name" value="Peptidase_S51"/>
</dbReference>
<dbReference type="Gene3D" id="3.40.50.880">
    <property type="match status" value="1"/>
</dbReference>
<evidence type="ECO:0000256" key="1">
    <source>
        <dbReference type="ARBA" id="ARBA00001092"/>
    </source>
</evidence>
<keyword evidence="6" id="KW-0645">Protease</keyword>
<keyword evidence="12" id="KW-1185">Reference proteome</keyword>
<dbReference type="Pfam" id="PF03575">
    <property type="entry name" value="Peptidase_S51"/>
    <property type="match status" value="1"/>
</dbReference>
<feature type="active site" description="Charge relay system" evidence="9">
    <location>
        <position position="213"/>
    </location>
</feature>
<sequence>MKQHKGYLVSIGGAEDKSEQQSEDKENSLDFLESGILKNVVELMQGKEPSIEVITTATARPDESFRNYKEAFEQLGCVHVGHLDLRDREAANEEAVMERIRNCNGVMFSGGDQARLSAVLGGSLLCRTLKQRYQQEHFVIAGTSAGAAAMSAAMMNGGSTEKANLKGEIDLSIGFGFISDVIIDTHFDARGRFARLVQAVAAQPGLLGIGLGEDTGVVVEKGSMLRAIGSSSVTIIDGTKAQYNNIADIKPGAPISIGMLGVYQLAHSDCFDLVNRTFIPVGFAAHQN</sequence>
<feature type="active site" description="Charge relay system" evidence="9">
    <location>
        <position position="186"/>
    </location>
</feature>
<comment type="similarity">
    <text evidence="3">Belongs to the peptidase S51 family.</text>
</comment>
<dbReference type="EC" id="3.4.15.6" evidence="4"/>
<dbReference type="RefSeq" id="WP_073039277.1">
    <property type="nucleotide sequence ID" value="NZ_FQUO01000001.1"/>
</dbReference>
<dbReference type="NCBIfam" id="TIGR02069">
    <property type="entry name" value="cyanophycinase"/>
    <property type="match status" value="1"/>
</dbReference>
<feature type="active site" description="Charge relay system" evidence="9">
    <location>
        <position position="144"/>
    </location>
</feature>